<dbReference type="RefSeq" id="WP_209654717.1">
    <property type="nucleotide sequence ID" value="NZ_JAGJCB010000006.1"/>
</dbReference>
<dbReference type="InterPro" id="IPR001584">
    <property type="entry name" value="Integrase_cat-core"/>
</dbReference>
<dbReference type="PANTHER" id="PTHR46889">
    <property type="entry name" value="TRANSPOSASE INSF FOR INSERTION SEQUENCE IS3B-RELATED"/>
    <property type="match status" value="1"/>
</dbReference>
<protein>
    <submittedName>
        <fullName evidence="2">IS3 family transposase</fullName>
    </submittedName>
</protein>
<dbReference type="InterPro" id="IPR012337">
    <property type="entry name" value="RNaseH-like_sf"/>
</dbReference>
<organism evidence="2 3">
    <name type="scientific">Mariniflexile gromovii</name>
    <dbReference type="NCBI Taxonomy" id="362523"/>
    <lineage>
        <taxon>Bacteria</taxon>
        <taxon>Pseudomonadati</taxon>
        <taxon>Bacteroidota</taxon>
        <taxon>Flavobacteriia</taxon>
        <taxon>Flavobacteriales</taxon>
        <taxon>Flavobacteriaceae</taxon>
        <taxon>Mariniflexile</taxon>
    </lineage>
</organism>
<keyword evidence="3" id="KW-1185">Reference proteome</keyword>
<evidence type="ECO:0000313" key="2">
    <source>
        <dbReference type="EMBL" id="MBP0903826.1"/>
    </source>
</evidence>
<dbReference type="SUPFAM" id="SSF53098">
    <property type="entry name" value="Ribonuclease H-like"/>
    <property type="match status" value="1"/>
</dbReference>
<dbReference type="PANTHER" id="PTHR46889:SF4">
    <property type="entry name" value="TRANSPOSASE INSO FOR INSERTION SEQUENCE ELEMENT IS911B-RELATED"/>
    <property type="match status" value="1"/>
</dbReference>
<dbReference type="EMBL" id="JAGJCB010000006">
    <property type="protein sequence ID" value="MBP0903826.1"/>
    <property type="molecule type" value="Genomic_DNA"/>
</dbReference>
<dbReference type="Pfam" id="PF13333">
    <property type="entry name" value="rve_2"/>
    <property type="match status" value="1"/>
</dbReference>
<feature type="domain" description="Integrase catalytic" evidence="1">
    <location>
        <begin position="19"/>
        <end position="63"/>
    </location>
</feature>
<reference evidence="2 3" key="1">
    <citation type="submission" date="2021-04" db="EMBL/GenBank/DDBJ databases">
        <title>Mariniflexile gromovii gen. nov., sp. nov., a gliding bacterium isolated from the sea urchin Strongylocentrotus intermedius.</title>
        <authorList>
            <person name="Ko S."/>
            <person name="Le V."/>
            <person name="Ahn C.-Y."/>
            <person name="Oh H.-M."/>
        </authorList>
    </citation>
    <scope>NUCLEOTIDE SEQUENCE [LARGE SCALE GENOMIC DNA]</scope>
    <source>
        <strain evidence="2 3">KCTC 12570</strain>
    </source>
</reference>
<evidence type="ECO:0000259" key="1">
    <source>
        <dbReference type="Pfam" id="PF13333"/>
    </source>
</evidence>
<gene>
    <name evidence="2" type="ORF">J8H85_08285</name>
</gene>
<comment type="caution">
    <text evidence="2">The sequence shown here is derived from an EMBL/GenBank/DDBJ whole genome shotgun (WGS) entry which is preliminary data.</text>
</comment>
<dbReference type="Proteomes" id="UP000670776">
    <property type="component" value="Unassembled WGS sequence"/>
</dbReference>
<accession>A0ABS4BTA0</accession>
<name>A0ABS4BTA0_9FLAO</name>
<evidence type="ECO:0000313" key="3">
    <source>
        <dbReference type="Proteomes" id="UP000670776"/>
    </source>
</evidence>
<proteinExistence type="predicted"/>
<sequence>MVTQSTIRRTNCWDYAVAESFFKTLKVELIYGHDFKTINQAKTCIFEYIEIWYNRKRLHSSLSTKLPMKWNKNFINLKMRHRA</sequence>
<dbReference type="InterPro" id="IPR050900">
    <property type="entry name" value="Transposase_IS3/IS150/IS904"/>
</dbReference>